<organism evidence="3 4">
    <name type="scientific">Micromonospora rhizosphaerae</name>
    <dbReference type="NCBI Taxonomy" id="568872"/>
    <lineage>
        <taxon>Bacteria</taxon>
        <taxon>Bacillati</taxon>
        <taxon>Actinomycetota</taxon>
        <taxon>Actinomycetes</taxon>
        <taxon>Micromonosporales</taxon>
        <taxon>Micromonosporaceae</taxon>
        <taxon>Micromonospora</taxon>
    </lineage>
</organism>
<feature type="region of interest" description="Disordered" evidence="1">
    <location>
        <begin position="1"/>
        <end position="108"/>
    </location>
</feature>
<evidence type="ECO:0000313" key="3">
    <source>
        <dbReference type="EMBL" id="SCL13926.1"/>
    </source>
</evidence>
<feature type="compositionally biased region" description="Low complexity" evidence="1">
    <location>
        <begin position="72"/>
        <end position="89"/>
    </location>
</feature>
<dbReference type="SUPFAM" id="SSF69593">
    <property type="entry name" value="Glycerol-3-phosphate (1)-acyltransferase"/>
    <property type="match status" value="1"/>
</dbReference>
<evidence type="ECO:0000256" key="1">
    <source>
        <dbReference type="SAM" id="MobiDB-lite"/>
    </source>
</evidence>
<dbReference type="PANTHER" id="PTHR22753">
    <property type="entry name" value="TRANSMEMBRANE PROTEIN 68"/>
    <property type="match status" value="1"/>
</dbReference>
<keyword evidence="4" id="KW-1185">Reference proteome</keyword>
<evidence type="ECO:0000313" key="4">
    <source>
        <dbReference type="Proteomes" id="UP000199413"/>
    </source>
</evidence>
<keyword evidence="3" id="KW-0012">Acyltransferase</keyword>
<dbReference type="Proteomes" id="UP000199413">
    <property type="component" value="Unassembled WGS sequence"/>
</dbReference>
<sequence length="386" mass="41672">MTPAEERRNGAAVNGRYDVPLTAGEGNAEPVRSNGRRRTTATDRPRRTGPAAHDEPDTAATDEPVVGANGRPGTPDAATPDDATPGDATSGDSGVVASSGPAVPDRRDHWDHRVAGALAFLRRRLSGDYEVDEFGFDRDLTDAVFHPLVRLLYRDWFRTEVSGLENVPADGPGLVVGNHSGTVALDALILSAALHDQHPAHRYLRLLGADLVFRMPVVSEIARKTGGTVACNPDAERLLGNGELVGVFPEGFKGVGKLYSDRYKLQRFGRGGFVSAALRTGTPIVPVAIVGGEEIYPMLADIKPLARLLKLPYFPVTPTFPWLGPLGMVPLPSKWLIEFCPPIPTAHLTDSADDPMVVFNLADQVRETIQQTLHKLLERRPDPFGP</sequence>
<feature type="compositionally biased region" description="Basic and acidic residues" evidence="1">
    <location>
        <begin position="40"/>
        <end position="56"/>
    </location>
</feature>
<protein>
    <submittedName>
        <fullName evidence="3">1-acyl-sn-glycerol-3-phosphate acyltransferase</fullName>
    </submittedName>
</protein>
<dbReference type="Pfam" id="PF01553">
    <property type="entry name" value="Acyltransferase"/>
    <property type="match status" value="1"/>
</dbReference>
<gene>
    <name evidence="3" type="ORF">GA0070624_0271</name>
</gene>
<dbReference type="STRING" id="568872.GA0070624_0271"/>
<dbReference type="GO" id="GO:0016746">
    <property type="term" value="F:acyltransferase activity"/>
    <property type="evidence" value="ECO:0007669"/>
    <property type="project" value="UniProtKB-KW"/>
</dbReference>
<feature type="domain" description="Phospholipid/glycerol acyltransferase" evidence="2">
    <location>
        <begin position="173"/>
        <end position="292"/>
    </location>
</feature>
<dbReference type="AlphaFoldDB" id="A0A1C6R9Y2"/>
<dbReference type="PANTHER" id="PTHR22753:SF14">
    <property type="entry name" value="MONOACYLGLYCEROL_DIACYLGLYCEROL O-ACYLTRANSFERASE"/>
    <property type="match status" value="1"/>
</dbReference>
<evidence type="ECO:0000259" key="2">
    <source>
        <dbReference type="SMART" id="SM00563"/>
    </source>
</evidence>
<dbReference type="SMART" id="SM00563">
    <property type="entry name" value="PlsC"/>
    <property type="match status" value="1"/>
</dbReference>
<name>A0A1C6R9Y2_9ACTN</name>
<reference evidence="4" key="1">
    <citation type="submission" date="2016-06" db="EMBL/GenBank/DDBJ databases">
        <authorList>
            <person name="Varghese N."/>
            <person name="Submissions Spin"/>
        </authorList>
    </citation>
    <scope>NUCLEOTIDE SEQUENCE [LARGE SCALE GENOMIC DNA]</scope>
    <source>
        <strain evidence="4">DSM 45431</strain>
    </source>
</reference>
<dbReference type="GO" id="GO:0016020">
    <property type="term" value="C:membrane"/>
    <property type="evidence" value="ECO:0007669"/>
    <property type="project" value="TreeGrafter"/>
</dbReference>
<accession>A0A1C6R9Y2</accession>
<proteinExistence type="predicted"/>
<dbReference type="CDD" id="cd07987">
    <property type="entry name" value="LPLAT_MGAT-like"/>
    <property type="match status" value="1"/>
</dbReference>
<keyword evidence="3" id="KW-0808">Transferase</keyword>
<dbReference type="EMBL" id="FMHV01000002">
    <property type="protein sequence ID" value="SCL13926.1"/>
    <property type="molecule type" value="Genomic_DNA"/>
</dbReference>
<dbReference type="InterPro" id="IPR002123">
    <property type="entry name" value="Plipid/glycerol_acylTrfase"/>
</dbReference>